<dbReference type="AlphaFoldDB" id="A0A4R5MGZ3"/>
<dbReference type="InterPro" id="IPR013783">
    <property type="entry name" value="Ig-like_fold"/>
</dbReference>
<protein>
    <submittedName>
        <fullName evidence="1">Uncharacterized protein</fullName>
    </submittedName>
</protein>
<accession>A0A4R5MGZ3</accession>
<evidence type="ECO:0000313" key="1">
    <source>
        <dbReference type="EMBL" id="TDG34787.1"/>
    </source>
</evidence>
<dbReference type="RefSeq" id="WP_133263891.1">
    <property type="nucleotide sequence ID" value="NZ_SJCY01000023.1"/>
</dbReference>
<dbReference type="Proteomes" id="UP000295668">
    <property type="component" value="Unassembled WGS sequence"/>
</dbReference>
<gene>
    <name evidence="1" type="ORF">EZJ43_16845</name>
</gene>
<name>A0A4R5MGZ3_9SPHI</name>
<evidence type="ECO:0000313" key="2">
    <source>
        <dbReference type="Proteomes" id="UP000295668"/>
    </source>
</evidence>
<keyword evidence="2" id="KW-1185">Reference proteome</keyword>
<reference evidence="1 2" key="1">
    <citation type="submission" date="2019-02" db="EMBL/GenBank/DDBJ databases">
        <title>Pedobacter sp. nov., a novel speices isolated from soil of pinguins habitat in Antarcitica.</title>
        <authorList>
            <person name="He R.-H."/>
        </authorList>
    </citation>
    <scope>NUCLEOTIDE SEQUENCE [LARGE SCALE GENOMIC DNA]</scope>
    <source>
        <strain evidence="1 2">E01020</strain>
    </source>
</reference>
<proteinExistence type="predicted"/>
<dbReference type="EMBL" id="SJCY01000023">
    <property type="protein sequence ID" value="TDG34787.1"/>
    <property type="molecule type" value="Genomic_DNA"/>
</dbReference>
<organism evidence="1 2">
    <name type="scientific">Pedobacter changchengzhani</name>
    <dbReference type="NCBI Taxonomy" id="2529274"/>
    <lineage>
        <taxon>Bacteria</taxon>
        <taxon>Pseudomonadati</taxon>
        <taxon>Bacteroidota</taxon>
        <taxon>Sphingobacteriia</taxon>
        <taxon>Sphingobacteriales</taxon>
        <taxon>Sphingobacteriaceae</taxon>
        <taxon>Pedobacter</taxon>
    </lineage>
</organism>
<comment type="caution">
    <text evidence="1">The sequence shown here is derived from an EMBL/GenBank/DDBJ whole genome shotgun (WGS) entry which is preliminary data.</text>
</comment>
<dbReference type="OrthoDB" id="2582440at2"/>
<dbReference type="Gene3D" id="2.60.40.10">
    <property type="entry name" value="Immunoglobulins"/>
    <property type="match status" value="1"/>
</dbReference>
<sequence>MQQVEAQTVGSTNVPDLNTGTPPCINCAPVGWVSGSTDMSNANGYPVSPGVFLPWTPALSNVPAGQQFFVTGLNVEKATTTISGLTAGTTYIFTFFAADLQTASTDVNRDLTLTLIHPDYNTLYRNIPFTGGAGVNNWEKFTYTFTATGPTLPIAFKWAGNYSGAWGVYVGPNAVTALPCSALTSAAGTATQTVNAGTTITNVTYSTTATGVSVAPAFPAGITGVLNTGTGVYTISGTPTAVQGLTSYAIQFTGASCATNTQTFNLTVNCKAGASAPAF</sequence>